<dbReference type="InterPro" id="IPR003959">
    <property type="entry name" value="ATPase_AAA_core"/>
</dbReference>
<dbReference type="InterPro" id="IPR018368">
    <property type="entry name" value="ClpA/B_CS1"/>
</dbReference>
<dbReference type="Proteomes" id="UP000754563">
    <property type="component" value="Unassembled WGS sequence"/>
</dbReference>
<gene>
    <name evidence="8" type="ORF">KC717_03065</name>
</gene>
<dbReference type="Gene3D" id="4.10.860.10">
    <property type="entry name" value="UVR domain"/>
    <property type="match status" value="1"/>
</dbReference>
<dbReference type="EMBL" id="JAGQLH010000030">
    <property type="protein sequence ID" value="MCA9385603.1"/>
    <property type="molecule type" value="Genomic_DNA"/>
</dbReference>
<dbReference type="InterPro" id="IPR019489">
    <property type="entry name" value="Clp_ATPase_C"/>
</dbReference>
<keyword evidence="1 5" id="KW-0677">Repeat</keyword>
<dbReference type="SUPFAM" id="SSF81923">
    <property type="entry name" value="Double Clp-N motif"/>
    <property type="match status" value="1"/>
</dbReference>
<dbReference type="InterPro" id="IPR003593">
    <property type="entry name" value="AAA+_ATPase"/>
</dbReference>
<dbReference type="SMART" id="SM00382">
    <property type="entry name" value="AAA"/>
    <property type="match status" value="2"/>
</dbReference>
<dbReference type="GO" id="GO:0006508">
    <property type="term" value="P:proteolysis"/>
    <property type="evidence" value="ECO:0007669"/>
    <property type="project" value="UniProtKB-KW"/>
</dbReference>
<dbReference type="InterPro" id="IPR036628">
    <property type="entry name" value="Clp_N_dom_sf"/>
</dbReference>
<comment type="caution">
    <text evidence="8">The sequence shown here is derived from an EMBL/GenBank/DDBJ whole genome shotgun (WGS) entry which is preliminary data.</text>
</comment>
<accession>A0A955RKP7</accession>
<evidence type="ECO:0000313" key="8">
    <source>
        <dbReference type="EMBL" id="MCA9385603.1"/>
    </source>
</evidence>
<dbReference type="SUPFAM" id="SSF52540">
    <property type="entry name" value="P-loop containing nucleoside triphosphate hydrolases"/>
    <property type="match status" value="2"/>
</dbReference>
<dbReference type="GO" id="GO:0005737">
    <property type="term" value="C:cytoplasm"/>
    <property type="evidence" value="ECO:0007669"/>
    <property type="project" value="TreeGrafter"/>
</dbReference>
<organism evidence="8 9">
    <name type="scientific">Candidatus Dojkabacteria bacterium</name>
    <dbReference type="NCBI Taxonomy" id="2099670"/>
    <lineage>
        <taxon>Bacteria</taxon>
        <taxon>Candidatus Dojkabacteria</taxon>
    </lineage>
</organism>
<dbReference type="InterPro" id="IPR004176">
    <property type="entry name" value="Clp_R_N"/>
</dbReference>
<dbReference type="Pfam" id="PF07724">
    <property type="entry name" value="AAA_2"/>
    <property type="match status" value="1"/>
</dbReference>
<name>A0A955RKP7_9BACT</name>
<evidence type="ECO:0000256" key="5">
    <source>
        <dbReference type="PROSITE-ProRule" id="PRU01251"/>
    </source>
</evidence>
<dbReference type="GO" id="GO:0008233">
    <property type="term" value="F:peptidase activity"/>
    <property type="evidence" value="ECO:0007669"/>
    <property type="project" value="UniProtKB-KW"/>
</dbReference>
<evidence type="ECO:0000256" key="6">
    <source>
        <dbReference type="SAM" id="Coils"/>
    </source>
</evidence>
<reference evidence="8" key="2">
    <citation type="journal article" date="2021" name="Microbiome">
        <title>Successional dynamics and alternative stable states in a saline activated sludge microbial community over 9 years.</title>
        <authorList>
            <person name="Wang Y."/>
            <person name="Ye J."/>
            <person name="Ju F."/>
            <person name="Liu L."/>
            <person name="Boyd J.A."/>
            <person name="Deng Y."/>
            <person name="Parks D.H."/>
            <person name="Jiang X."/>
            <person name="Yin X."/>
            <person name="Woodcroft B.J."/>
            <person name="Tyson G.W."/>
            <person name="Hugenholtz P."/>
            <person name="Polz M.F."/>
            <person name="Zhang T."/>
        </authorList>
    </citation>
    <scope>NUCLEOTIDE SEQUENCE</scope>
    <source>
        <strain evidence="8">HKST-UBA11</strain>
    </source>
</reference>
<dbReference type="Pfam" id="PF02861">
    <property type="entry name" value="Clp_N"/>
    <property type="match status" value="1"/>
</dbReference>
<evidence type="ECO:0000313" key="9">
    <source>
        <dbReference type="Proteomes" id="UP000754563"/>
    </source>
</evidence>
<evidence type="ECO:0000256" key="1">
    <source>
        <dbReference type="ARBA" id="ARBA00022737"/>
    </source>
</evidence>
<dbReference type="SMART" id="SM01086">
    <property type="entry name" value="ClpB_D2-small"/>
    <property type="match status" value="1"/>
</dbReference>
<dbReference type="Pfam" id="PF10431">
    <property type="entry name" value="ClpB_D2-small"/>
    <property type="match status" value="1"/>
</dbReference>
<dbReference type="GO" id="GO:0005524">
    <property type="term" value="F:ATP binding"/>
    <property type="evidence" value="ECO:0007669"/>
    <property type="project" value="UniProtKB-KW"/>
</dbReference>
<dbReference type="Gene3D" id="3.40.50.300">
    <property type="entry name" value="P-loop containing nucleotide triphosphate hydrolases"/>
    <property type="match status" value="2"/>
</dbReference>
<dbReference type="PANTHER" id="PTHR11638:SF18">
    <property type="entry name" value="HEAT SHOCK PROTEIN 104"/>
    <property type="match status" value="1"/>
</dbReference>
<reference evidence="8" key="1">
    <citation type="submission" date="2020-04" db="EMBL/GenBank/DDBJ databases">
        <authorList>
            <person name="Zhang T."/>
        </authorList>
    </citation>
    <scope>NUCLEOTIDE SEQUENCE</scope>
    <source>
        <strain evidence="8">HKST-UBA11</strain>
    </source>
</reference>
<dbReference type="InterPro" id="IPR001270">
    <property type="entry name" value="ClpA/B"/>
</dbReference>
<evidence type="ECO:0000256" key="2">
    <source>
        <dbReference type="ARBA" id="ARBA00022741"/>
    </source>
</evidence>
<protein>
    <submittedName>
        <fullName evidence="8">ATP-dependent Clp protease ATP-binding subunit</fullName>
    </submittedName>
</protein>
<sequence length="838" mass="93905">MSYTQTYENISELEKFSSHAKKSIVNAFKQARSDGSEEVSPEHLFMGILMNKKSIATRLLEKLGVDVDRTLQSLVTKHSSDLMKKTDVLNIQLNQGSKDVLIDAFMIASELEHVYVGTEHLLLSLIRKDELEFVGDFKKVGLTYDTIKATLENFATYHPGVFQKSPSDKDIGDGDESESTLASFAVDMNELAKHDKFLPIYGRDEEIMRAIHILSRKTKSNPILVGEAGVGKTAVVEGLVQRIIKRQVPRSFEQKRVISLDLAGILAGSKIRGDVEERIIAIVDEAKQDEDIILFIDEIHMIVGAGSAGQGSMDIANILKPHLTSGDISLIGATTYDEYQKYFESDSALSRRFQAIKIEEISPEESIKALENITPKLESFHNIDISKEAVEEAVKLSSRFILDRYLPDKAIDILDEAAAGKKIDEERPEERIKKLQEEYEKIRQKKELEIDAGRVDQAAKLREKEIALEEKLKKARGKSVAPASHAVVTLEDIQTVVSRLTKIPVERIDGIEAQRLRSIEKEFEKQIIGQPHAVKRVSSAIKRARVGIGDQRRPLASFLFLGPTGVGKTELAKIIAREIFGDVNSLIEIDMSEYMEQHSISKLIGSPPGYVGYQEGGQLTERIRRNPYTVILFDEIEKAHPELLNILLQILEEGRIQDSKGRLVNCRNTIVILTSNIGAEEVSNDSVLGFSIDTDTSNDTSEEDAKLDSAFKEMQERLIEELKDTLRPELINRIDDVIVFRGLDDTDVEKIVKLEIEKINDRIIENKVAVAVSQGAMKYIAQEGASNEYGARNIRRKLQELVENPLAELMLEKNIGNSSKVEVVKVIKIKDGLKLKLN</sequence>
<dbReference type="Pfam" id="PF17871">
    <property type="entry name" value="AAA_lid_9"/>
    <property type="match status" value="1"/>
</dbReference>
<keyword evidence="8" id="KW-0378">Hydrolase</keyword>
<dbReference type="CDD" id="cd19499">
    <property type="entry name" value="RecA-like_ClpB_Hsp104-like"/>
    <property type="match status" value="1"/>
</dbReference>
<dbReference type="PROSITE" id="PS00870">
    <property type="entry name" value="CLPAB_1"/>
    <property type="match status" value="1"/>
</dbReference>
<dbReference type="GO" id="GO:0034605">
    <property type="term" value="P:cellular response to heat"/>
    <property type="evidence" value="ECO:0007669"/>
    <property type="project" value="TreeGrafter"/>
</dbReference>
<feature type="domain" description="Clp R" evidence="7">
    <location>
        <begin position="13"/>
        <end position="160"/>
    </location>
</feature>
<feature type="coiled-coil region" evidence="6">
    <location>
        <begin position="425"/>
        <end position="478"/>
    </location>
</feature>
<dbReference type="Gene3D" id="1.10.1780.10">
    <property type="entry name" value="Clp, N-terminal domain"/>
    <property type="match status" value="1"/>
</dbReference>
<dbReference type="InterPro" id="IPR041546">
    <property type="entry name" value="ClpA/ClpB_AAA_lid"/>
</dbReference>
<evidence type="ECO:0000256" key="3">
    <source>
        <dbReference type="ARBA" id="ARBA00022840"/>
    </source>
</evidence>
<dbReference type="FunFam" id="3.40.50.300:FF:000025">
    <property type="entry name" value="ATP-dependent Clp protease subunit"/>
    <property type="match status" value="1"/>
</dbReference>
<dbReference type="Pfam" id="PF00004">
    <property type="entry name" value="AAA"/>
    <property type="match status" value="1"/>
</dbReference>
<dbReference type="InterPro" id="IPR027417">
    <property type="entry name" value="P-loop_NTPase"/>
</dbReference>
<keyword evidence="6" id="KW-0175">Coiled coil</keyword>
<dbReference type="CDD" id="cd00009">
    <property type="entry name" value="AAA"/>
    <property type="match status" value="1"/>
</dbReference>
<evidence type="ECO:0000256" key="4">
    <source>
        <dbReference type="ARBA" id="ARBA00023186"/>
    </source>
</evidence>
<dbReference type="AlphaFoldDB" id="A0A955RKP7"/>
<dbReference type="InterPro" id="IPR050130">
    <property type="entry name" value="ClpA_ClpB"/>
</dbReference>
<proteinExistence type="predicted"/>
<dbReference type="Gene3D" id="1.10.8.60">
    <property type="match status" value="2"/>
</dbReference>
<dbReference type="GO" id="GO:0016887">
    <property type="term" value="F:ATP hydrolysis activity"/>
    <property type="evidence" value="ECO:0007669"/>
    <property type="project" value="InterPro"/>
</dbReference>
<dbReference type="PROSITE" id="PS51903">
    <property type="entry name" value="CLP_R"/>
    <property type="match status" value="1"/>
</dbReference>
<dbReference type="PANTHER" id="PTHR11638">
    <property type="entry name" value="ATP-DEPENDENT CLP PROTEASE"/>
    <property type="match status" value="1"/>
</dbReference>
<evidence type="ECO:0000259" key="7">
    <source>
        <dbReference type="PROSITE" id="PS51903"/>
    </source>
</evidence>
<keyword evidence="4" id="KW-0143">Chaperone</keyword>
<keyword evidence="8" id="KW-0645">Protease</keyword>
<dbReference type="PRINTS" id="PR00300">
    <property type="entry name" value="CLPPROTEASEA"/>
</dbReference>
<keyword evidence="3 8" id="KW-0067">ATP-binding</keyword>
<keyword evidence="2" id="KW-0547">Nucleotide-binding</keyword>